<dbReference type="AlphaFoldDB" id="A0A9W6PEL4"/>
<organism evidence="1 2">
    <name type="scientific">Kitasatospora phosalacinea</name>
    <dbReference type="NCBI Taxonomy" id="2065"/>
    <lineage>
        <taxon>Bacteria</taxon>
        <taxon>Bacillati</taxon>
        <taxon>Actinomycetota</taxon>
        <taxon>Actinomycetes</taxon>
        <taxon>Kitasatosporales</taxon>
        <taxon>Streptomycetaceae</taxon>
        <taxon>Kitasatospora</taxon>
    </lineage>
</organism>
<evidence type="ECO:0000313" key="2">
    <source>
        <dbReference type="Proteomes" id="UP001165143"/>
    </source>
</evidence>
<comment type="caution">
    <text evidence="1">The sequence shown here is derived from an EMBL/GenBank/DDBJ whole genome shotgun (WGS) entry which is preliminary data.</text>
</comment>
<dbReference type="Proteomes" id="UP001165143">
    <property type="component" value="Unassembled WGS sequence"/>
</dbReference>
<proteinExistence type="predicted"/>
<gene>
    <name evidence="1" type="ORF">Kpho01_25600</name>
</gene>
<evidence type="ECO:0000313" key="1">
    <source>
        <dbReference type="EMBL" id="GLW54549.1"/>
    </source>
</evidence>
<name>A0A9W6PEL4_9ACTN</name>
<dbReference type="EMBL" id="BSRX01000013">
    <property type="protein sequence ID" value="GLW54549.1"/>
    <property type="molecule type" value="Genomic_DNA"/>
</dbReference>
<accession>A0A9W6PEL4</accession>
<protein>
    <submittedName>
        <fullName evidence="1">Uncharacterized protein</fullName>
    </submittedName>
</protein>
<sequence>MHFVPDAFGVLDDFAGVLPPVVGVADAPAAGEAALGAVGEAALDEAGADALLRDGAGSLSSQAVSDRQAATATRAIAGNFRTRMVLFFRVERPARGERVHREPKALLPETRLPQLLPGFRPYGVPVPQQTRCPAAPARCLPSG</sequence>
<reference evidence="1" key="1">
    <citation type="submission" date="2023-02" db="EMBL/GenBank/DDBJ databases">
        <title>Kitasatospora phosalacinea NBRC 14362.</title>
        <authorList>
            <person name="Ichikawa N."/>
            <person name="Sato H."/>
            <person name="Tonouchi N."/>
        </authorList>
    </citation>
    <scope>NUCLEOTIDE SEQUENCE</scope>
    <source>
        <strain evidence="1">NBRC 14362</strain>
    </source>
</reference>